<name>A0ABR9ANL5_9BACT</name>
<dbReference type="InterPro" id="IPR029052">
    <property type="entry name" value="Metallo-depent_PP-like"/>
</dbReference>
<organism evidence="2 3">
    <name type="scientific">Echinicola arenosa</name>
    <dbReference type="NCBI Taxonomy" id="2774144"/>
    <lineage>
        <taxon>Bacteria</taxon>
        <taxon>Pseudomonadati</taxon>
        <taxon>Bacteroidota</taxon>
        <taxon>Cytophagia</taxon>
        <taxon>Cytophagales</taxon>
        <taxon>Cyclobacteriaceae</taxon>
        <taxon>Echinicola</taxon>
    </lineage>
</organism>
<proteinExistence type="predicted"/>
<protein>
    <submittedName>
        <fullName evidence="2">Metallophosphoesterase</fullName>
    </submittedName>
</protein>
<gene>
    <name evidence="2" type="ORF">IFO69_12160</name>
</gene>
<reference evidence="2 3" key="1">
    <citation type="submission" date="2020-09" db="EMBL/GenBank/DDBJ databases">
        <title>Echinicola sp. CAU 1574 isolated from sand of Sido Beach.</title>
        <authorList>
            <person name="Kim W."/>
        </authorList>
    </citation>
    <scope>NUCLEOTIDE SEQUENCE [LARGE SCALE GENOMIC DNA]</scope>
    <source>
        <strain evidence="2 3">CAU 1574</strain>
    </source>
</reference>
<dbReference type="Proteomes" id="UP000647133">
    <property type="component" value="Unassembled WGS sequence"/>
</dbReference>
<evidence type="ECO:0000259" key="1">
    <source>
        <dbReference type="Pfam" id="PF00149"/>
    </source>
</evidence>
<feature type="domain" description="Calcineurin-like phosphoesterase" evidence="1">
    <location>
        <begin position="34"/>
        <end position="221"/>
    </location>
</feature>
<accession>A0ABR9ANL5</accession>
<dbReference type="EMBL" id="JACYTQ010000003">
    <property type="protein sequence ID" value="MBD8489500.1"/>
    <property type="molecule type" value="Genomic_DNA"/>
</dbReference>
<sequence>MDRKEFIKIGALGTLAMSFSPLAFSAEKKDKKVRFGIITDLHYDIMHNGQERISAFISKMNEDQPDFIIQLGDFCVPKPENQSLLDTWNKFPGEKYHVIGNHDTDGGFNRDQVVEFWDAKAKYYSFDKNGFHFVVLDGNEHNESPNRPKGYARYISPDQLEWLEKDLSQTSLPTIVFCHQGLDNEMAGIENGMPVRYALEKANKEAEFQKVILVLSGHHHQDYYNHINDIHYVQINSASYYWLGDKYKTIRYSKEVDETNPWIKYTAPYKDPLWAMVEISQKGKIFVEGRKTSWVGPSPEEMEIPSNQGIYPIVSEISNRDLKI</sequence>
<keyword evidence="3" id="KW-1185">Reference proteome</keyword>
<dbReference type="InterPro" id="IPR004843">
    <property type="entry name" value="Calcineurin-like_PHP"/>
</dbReference>
<dbReference type="Pfam" id="PF00149">
    <property type="entry name" value="Metallophos"/>
    <property type="match status" value="1"/>
</dbReference>
<dbReference type="Gene3D" id="3.60.21.10">
    <property type="match status" value="1"/>
</dbReference>
<dbReference type="InterPro" id="IPR051918">
    <property type="entry name" value="STPP_CPPED1"/>
</dbReference>
<evidence type="ECO:0000313" key="3">
    <source>
        <dbReference type="Proteomes" id="UP000647133"/>
    </source>
</evidence>
<dbReference type="RefSeq" id="WP_192010366.1">
    <property type="nucleotide sequence ID" value="NZ_JACYTQ010000003.1"/>
</dbReference>
<dbReference type="PANTHER" id="PTHR43143">
    <property type="entry name" value="METALLOPHOSPHOESTERASE, CALCINEURIN SUPERFAMILY"/>
    <property type="match status" value="1"/>
</dbReference>
<dbReference type="SUPFAM" id="SSF56300">
    <property type="entry name" value="Metallo-dependent phosphatases"/>
    <property type="match status" value="1"/>
</dbReference>
<dbReference type="PANTHER" id="PTHR43143:SF1">
    <property type="entry name" value="SERINE_THREONINE-PROTEIN PHOSPHATASE CPPED1"/>
    <property type="match status" value="1"/>
</dbReference>
<evidence type="ECO:0000313" key="2">
    <source>
        <dbReference type="EMBL" id="MBD8489500.1"/>
    </source>
</evidence>
<comment type="caution">
    <text evidence="2">The sequence shown here is derived from an EMBL/GenBank/DDBJ whole genome shotgun (WGS) entry which is preliminary data.</text>
</comment>